<dbReference type="InterPro" id="IPR006963">
    <property type="entry name" value="Mopterin_OxRdtase_4Fe-4S_dom"/>
</dbReference>
<keyword evidence="5" id="KW-0560">Oxidoreductase</keyword>
<gene>
    <name evidence="9" type="ORF">DGMP_02910</name>
</gene>
<evidence type="ECO:0000256" key="2">
    <source>
        <dbReference type="ARBA" id="ARBA00010312"/>
    </source>
</evidence>
<feature type="domain" description="4Fe-4S Mo/W bis-MGD-type" evidence="8">
    <location>
        <begin position="18"/>
        <end position="75"/>
    </location>
</feature>
<dbReference type="Pfam" id="PF04879">
    <property type="entry name" value="Molybdop_Fe4S4"/>
    <property type="match status" value="1"/>
</dbReference>
<dbReference type="InterPro" id="IPR006655">
    <property type="entry name" value="Mopterin_OxRdtase_prok_CS"/>
</dbReference>
<dbReference type="InterPro" id="IPR006657">
    <property type="entry name" value="MoPterin_dinucl-bd_dom"/>
</dbReference>
<comment type="similarity">
    <text evidence="2">Belongs to the prokaryotic molybdopterin-containing oxidoreductase family.</text>
</comment>
<keyword evidence="3" id="KW-0500">Molybdenum</keyword>
<evidence type="ECO:0000256" key="4">
    <source>
        <dbReference type="ARBA" id="ARBA00022723"/>
    </source>
</evidence>
<evidence type="ECO:0000256" key="6">
    <source>
        <dbReference type="ARBA" id="ARBA00023004"/>
    </source>
</evidence>
<dbReference type="Proteomes" id="UP000826725">
    <property type="component" value="Chromosome"/>
</dbReference>
<dbReference type="GO" id="GO:0043546">
    <property type="term" value="F:molybdopterin cofactor binding"/>
    <property type="evidence" value="ECO:0007669"/>
    <property type="project" value="InterPro"/>
</dbReference>
<evidence type="ECO:0000259" key="8">
    <source>
        <dbReference type="PROSITE" id="PS51669"/>
    </source>
</evidence>
<evidence type="ECO:0000256" key="7">
    <source>
        <dbReference type="ARBA" id="ARBA00023014"/>
    </source>
</evidence>
<dbReference type="InterPro" id="IPR006656">
    <property type="entry name" value="Mopterin_OxRdtase"/>
</dbReference>
<dbReference type="GO" id="GO:0016491">
    <property type="term" value="F:oxidoreductase activity"/>
    <property type="evidence" value="ECO:0007669"/>
    <property type="project" value="UniProtKB-KW"/>
</dbReference>
<dbReference type="SMART" id="SM00926">
    <property type="entry name" value="Molybdop_Fe4S4"/>
    <property type="match status" value="1"/>
</dbReference>
<keyword evidence="6" id="KW-0408">Iron</keyword>
<dbReference type="AlphaFoldDB" id="A0A8D5JCH2"/>
<reference evidence="9" key="1">
    <citation type="submission" date="2020-09" db="EMBL/GenBank/DDBJ databases">
        <title>Desulfogranum mesoprofundum gen. nov., sp. nov., a novel mesophilic, sulfate-reducing chemolithoautotroph isolated from a deep-sea hydrothermal vent chimney in the Suiyo Seamount.</title>
        <authorList>
            <person name="Hashimoto Y."/>
            <person name="Nakagawa S."/>
        </authorList>
    </citation>
    <scope>NUCLEOTIDE SEQUENCE</scope>
    <source>
        <strain evidence="9">KT2</strain>
    </source>
</reference>
<dbReference type="PANTHER" id="PTHR43742:SF6">
    <property type="entry name" value="OXIDOREDUCTASE YYAE-RELATED"/>
    <property type="match status" value="1"/>
</dbReference>
<evidence type="ECO:0000313" key="10">
    <source>
        <dbReference type="Proteomes" id="UP000826725"/>
    </source>
</evidence>
<dbReference type="Pfam" id="PF00384">
    <property type="entry name" value="Molybdopterin"/>
    <property type="match status" value="1"/>
</dbReference>
<dbReference type="Pfam" id="PF01568">
    <property type="entry name" value="Molydop_binding"/>
    <property type="match status" value="1"/>
</dbReference>
<sequence length="685" mass="75905">MRNAGEIKSFKISGMEIIKKRKTICPLDCPDSCGIVATVENGRVTGLAGDREHPVTNGFICRKMRKYPERLYGDSRVLFPQVREGEKGKGRFCRISWDEAFDLLVEKLDEIKRKSGAEAILPYSYAGNMGAVNRFAGYPFFHKLGTSRLDQTICSAAAGAGWKKQCGNMPGSPLEKAMDADLIVCWGINCRVTNIHFWQYVVEARKKGGMLLVIDPYRNSTGKSADIHVSLEPGGDVALSLGIIKALLEVNRQDSSFIENSTTGFEHLAIYLRETDWREFTDQSGVTREKITDLALLFADHPKMFLRIGIGLSRNSRGGMALRAITSLAAVLGLFGEGTGRGVLYSSGAFNGRKAELTRPDLAEKITRKINMIQLGRALTTLDPPIRGLFVYNSNPLSVAPDSAMVRKGLLRNDLFTVVHEQVMTPTARYADLLLPATTFLENRDVYTAYGHFYMGVVEPVIPPLGEAMSNFDFFQILARKMGYDDPVFSQSCDERIRSFLTGMSGLPEEVTPDQVMAGGYVHSTWSRKEESLLTGLDLKFQFSSPFSPLEPEIPCLQPGKEFDDVDLQGRFPFKLITPPHADLLNSTFGESFQDCSGEVLIHPEDAEEANIAHGDLVTLENFRGRTRRVAHLTGDTRRGLLVAEGIFWQGREDEGGINDLTSQNLTDMGGGALFHESRVRLLKS</sequence>
<dbReference type="KEGG" id="dbk:DGMP_02910"/>
<dbReference type="GO" id="GO:0051536">
    <property type="term" value="F:iron-sulfur cluster binding"/>
    <property type="evidence" value="ECO:0007669"/>
    <property type="project" value="UniProtKB-KW"/>
</dbReference>
<organism evidence="9 10">
    <name type="scientific">Desulfomarina profundi</name>
    <dbReference type="NCBI Taxonomy" id="2772557"/>
    <lineage>
        <taxon>Bacteria</taxon>
        <taxon>Pseudomonadati</taxon>
        <taxon>Thermodesulfobacteriota</taxon>
        <taxon>Desulfobulbia</taxon>
        <taxon>Desulfobulbales</taxon>
        <taxon>Desulfobulbaceae</taxon>
        <taxon>Desulfomarina</taxon>
    </lineage>
</organism>
<dbReference type="GO" id="GO:0046872">
    <property type="term" value="F:metal ion binding"/>
    <property type="evidence" value="ECO:0007669"/>
    <property type="project" value="UniProtKB-KW"/>
</dbReference>
<dbReference type="PROSITE" id="PS51669">
    <property type="entry name" value="4FE4S_MOW_BIS_MGD"/>
    <property type="match status" value="1"/>
</dbReference>
<evidence type="ECO:0000313" key="9">
    <source>
        <dbReference type="EMBL" id="BCL59598.1"/>
    </source>
</evidence>
<name>A0A8D5JCH2_9BACT</name>
<evidence type="ECO:0000256" key="1">
    <source>
        <dbReference type="ARBA" id="ARBA00001942"/>
    </source>
</evidence>
<dbReference type="RefSeq" id="WP_228855804.1">
    <property type="nucleotide sequence ID" value="NZ_AP024086.1"/>
</dbReference>
<keyword evidence="7" id="KW-0411">Iron-sulfur</keyword>
<protein>
    <submittedName>
        <fullName evidence="9">Formate dehydrogenase</fullName>
    </submittedName>
</protein>
<keyword evidence="10" id="KW-1185">Reference proteome</keyword>
<comment type="cofactor">
    <cofactor evidence="1">
        <name>Mo-bis(molybdopterin guanine dinucleotide)</name>
        <dbReference type="ChEBI" id="CHEBI:60539"/>
    </cofactor>
</comment>
<dbReference type="InterPro" id="IPR050612">
    <property type="entry name" value="Prok_Mopterin_Oxidored"/>
</dbReference>
<dbReference type="CDD" id="cd02766">
    <property type="entry name" value="MopB_3"/>
    <property type="match status" value="1"/>
</dbReference>
<evidence type="ECO:0000256" key="3">
    <source>
        <dbReference type="ARBA" id="ARBA00022505"/>
    </source>
</evidence>
<dbReference type="EMBL" id="AP024086">
    <property type="protein sequence ID" value="BCL59598.1"/>
    <property type="molecule type" value="Genomic_DNA"/>
</dbReference>
<dbReference type="PROSITE" id="PS00490">
    <property type="entry name" value="MOLYBDOPTERIN_PROK_2"/>
    <property type="match status" value="1"/>
</dbReference>
<dbReference type="PANTHER" id="PTHR43742">
    <property type="entry name" value="TRIMETHYLAMINE-N-OXIDE REDUCTASE"/>
    <property type="match status" value="1"/>
</dbReference>
<dbReference type="PROSITE" id="PS00932">
    <property type="entry name" value="MOLYBDOPTERIN_PROK_3"/>
    <property type="match status" value="1"/>
</dbReference>
<keyword evidence="4" id="KW-0479">Metal-binding</keyword>
<accession>A0A8D5JCH2</accession>
<proteinExistence type="inferred from homology"/>
<evidence type="ECO:0000256" key="5">
    <source>
        <dbReference type="ARBA" id="ARBA00023002"/>
    </source>
</evidence>